<protein>
    <submittedName>
        <fullName evidence="1">Uncharacterized protein</fullName>
    </submittedName>
</protein>
<name>A0AA96KR78_9CAUD</name>
<sequence>MIKNTDILTNDLRLLVTKDQNKALNKLNQECKNPYSLASTIKNGWKFWNKKEPSADSIYYPLGELEMHDVIAAAVSGNYTTHMDAETIIKYCMDTADDQEVAVMERVLEILRSYNTK</sequence>
<accession>A0AA96KR78</accession>
<dbReference type="EMBL" id="OQ884030">
    <property type="protein sequence ID" value="WNO29818.1"/>
    <property type="molecule type" value="Genomic_DNA"/>
</dbReference>
<proteinExistence type="predicted"/>
<evidence type="ECO:0000313" key="1">
    <source>
        <dbReference type="EMBL" id="WNO29818.1"/>
    </source>
</evidence>
<reference evidence="1" key="1">
    <citation type="submission" date="2023-04" db="EMBL/GenBank/DDBJ databases">
        <authorList>
            <person name="Zhang X."/>
        </authorList>
    </citation>
    <scope>NUCLEOTIDE SEQUENCE</scope>
</reference>
<organism evidence="1">
    <name type="scientific">Bacillus phage SDFMU_Pbc</name>
    <dbReference type="NCBI Taxonomy" id="3076135"/>
    <lineage>
        <taxon>Viruses</taxon>
        <taxon>Duplodnaviria</taxon>
        <taxon>Heunggongvirae</taxon>
        <taxon>Uroviricota</taxon>
        <taxon>Caudoviricetes</taxon>
        <taxon>Herelleviridae</taxon>
        <taxon>Bastillevirinae</taxon>
        <taxon>Agatevirus</taxon>
        <taxon>Agatevirus agate</taxon>
    </lineage>
</organism>